<reference evidence="1 2" key="1">
    <citation type="journal article" date="2016" name="Mol. Biol. Evol.">
        <title>Comparative Genomics of Early-Diverging Mushroom-Forming Fungi Provides Insights into the Origins of Lignocellulose Decay Capabilities.</title>
        <authorList>
            <person name="Nagy L.G."/>
            <person name="Riley R."/>
            <person name="Tritt A."/>
            <person name="Adam C."/>
            <person name="Daum C."/>
            <person name="Floudas D."/>
            <person name="Sun H."/>
            <person name="Yadav J.S."/>
            <person name="Pangilinan J."/>
            <person name="Larsson K.H."/>
            <person name="Matsuura K."/>
            <person name="Barry K."/>
            <person name="Labutti K."/>
            <person name="Kuo R."/>
            <person name="Ohm R.A."/>
            <person name="Bhattacharya S.S."/>
            <person name="Shirouzu T."/>
            <person name="Yoshinaga Y."/>
            <person name="Martin F.M."/>
            <person name="Grigoriev I.V."/>
            <person name="Hibbett D.S."/>
        </authorList>
    </citation>
    <scope>NUCLEOTIDE SEQUENCE [LARGE SCALE GENOMIC DNA]</scope>
    <source>
        <strain evidence="1 2">HHB9708</strain>
    </source>
</reference>
<sequence length="539" mass="61888">MMMNSKLPRELRSKVVNELVDHNDPPFNPRHNSGDIYGWRYQQYHRNPDFLSLREVSRDWNETLEADAHLWTNIQISSDRDLVVAKSAIQRSAHRPLSIFIGMKHGVSVYVDEPWIEDTIQFIATCIHRCVRLTLHLHWQKIAMALQYWSNIPAPCLRLLYLRDSLDKEDAISGGYRDLNIRGSTIKRLPNLFAGYMPLLEVVALDYVNINWDPMPFVTPKVSNFTLWLPEGTTGLNGRQFQKILMGLPEVAKLVVRAKGPEFTLNELFNLPKLDYIELRDFRSFYLSPQLNMRYPRITTLVLNGPIHINGSPDGLLDLLSVLPNLRTLELSMSNFSADPNFHLPPLQRRGALEQLTCLSITSSNFIPFRILAAFSFPSLRQTFIKYKTSRREAIFIDPSLSEIFGSMDLLPALTILQIHVPSDARDVVKLLHLAPNLKTLETMGLANYRDLFQILAHNGGSKKMGVLCPNLRRFRSTLAMADREYPNWYQALVMARNDLFARGICAPLKVTTLKKRKYGSGELFQSDVESDSENRHYY</sequence>
<name>A0A164Y623_9AGAM</name>
<evidence type="ECO:0000313" key="1">
    <source>
        <dbReference type="EMBL" id="KZS96613.1"/>
    </source>
</evidence>
<dbReference type="Proteomes" id="UP000076722">
    <property type="component" value="Unassembled WGS sequence"/>
</dbReference>
<dbReference type="EMBL" id="KV419398">
    <property type="protein sequence ID" value="KZS96613.1"/>
    <property type="molecule type" value="Genomic_DNA"/>
</dbReference>
<keyword evidence="2" id="KW-1185">Reference proteome</keyword>
<dbReference type="AlphaFoldDB" id="A0A164Y623"/>
<dbReference type="InterPro" id="IPR032675">
    <property type="entry name" value="LRR_dom_sf"/>
</dbReference>
<organism evidence="1 2">
    <name type="scientific">Sistotremastrum niveocremeum HHB9708</name>
    <dbReference type="NCBI Taxonomy" id="1314777"/>
    <lineage>
        <taxon>Eukaryota</taxon>
        <taxon>Fungi</taxon>
        <taxon>Dikarya</taxon>
        <taxon>Basidiomycota</taxon>
        <taxon>Agaricomycotina</taxon>
        <taxon>Agaricomycetes</taxon>
        <taxon>Sistotremastrales</taxon>
        <taxon>Sistotremastraceae</taxon>
        <taxon>Sertulicium</taxon>
        <taxon>Sertulicium niveocremeum</taxon>
    </lineage>
</organism>
<accession>A0A164Y623</accession>
<dbReference type="Gene3D" id="3.80.10.10">
    <property type="entry name" value="Ribonuclease Inhibitor"/>
    <property type="match status" value="1"/>
</dbReference>
<gene>
    <name evidence="1" type="ORF">SISNIDRAFT_450315</name>
</gene>
<evidence type="ECO:0000313" key="2">
    <source>
        <dbReference type="Proteomes" id="UP000076722"/>
    </source>
</evidence>
<protein>
    <recommendedName>
        <fullName evidence="3">F-box domain-containing protein</fullName>
    </recommendedName>
</protein>
<dbReference type="SUPFAM" id="SSF52058">
    <property type="entry name" value="L domain-like"/>
    <property type="match status" value="1"/>
</dbReference>
<proteinExistence type="predicted"/>
<evidence type="ECO:0008006" key="3">
    <source>
        <dbReference type="Google" id="ProtNLM"/>
    </source>
</evidence>